<dbReference type="AlphaFoldDB" id="A0A1K0FIB2"/>
<dbReference type="RefSeq" id="WP_071806837.1">
    <property type="nucleotide sequence ID" value="NZ_MEIA01000212.1"/>
</dbReference>
<protein>
    <recommendedName>
        <fullName evidence="3">WXG100 family type VII secretion target</fullName>
    </recommendedName>
</protein>
<evidence type="ECO:0000313" key="1">
    <source>
        <dbReference type="EMBL" id="OJF12583.1"/>
    </source>
</evidence>
<gene>
    <name evidence="1" type="ORF">BG844_19865</name>
</gene>
<evidence type="ECO:0000313" key="2">
    <source>
        <dbReference type="Proteomes" id="UP000182486"/>
    </source>
</evidence>
<evidence type="ECO:0008006" key="3">
    <source>
        <dbReference type="Google" id="ProtNLM"/>
    </source>
</evidence>
<dbReference type="Gene3D" id="1.10.287.1060">
    <property type="entry name" value="ESAT-6-like"/>
    <property type="match status" value="1"/>
</dbReference>
<dbReference type="InterPro" id="IPR036689">
    <property type="entry name" value="ESAT-6-like_sf"/>
</dbReference>
<keyword evidence="2" id="KW-1185">Reference proteome</keyword>
<dbReference type="Pfam" id="PF06013">
    <property type="entry name" value="WXG100"/>
    <property type="match status" value="1"/>
</dbReference>
<accession>A0A1K0FIB2</accession>
<dbReference type="InterPro" id="IPR010310">
    <property type="entry name" value="T7SS_ESAT-6-like"/>
</dbReference>
<dbReference type="Proteomes" id="UP000182486">
    <property type="component" value="Unassembled WGS sequence"/>
</dbReference>
<reference evidence="1 2" key="1">
    <citation type="submission" date="2016-09" db="EMBL/GenBank/DDBJ databases">
        <title>Couchioplanes caeruleus draft genome sequence.</title>
        <authorList>
            <person name="Sheehan J."/>
            <person name="Caffrey P."/>
        </authorList>
    </citation>
    <scope>NUCLEOTIDE SEQUENCE [LARGE SCALE GENOMIC DNA]</scope>
    <source>
        <strain evidence="1 2">DSM 43634</strain>
    </source>
</reference>
<sequence length="366" mass="38346">MILSVEPSALTSYARQLDRAREDVSTIKAYIAKNAEGGTGGELISIAREGHTHAVEVIDGTFYRLACLLETSSPELDKAADYYQRTDLVAAARVDGTLPPGRGQCPTPLEYELASNVCKPGLFADPRFPESHLKPPPEPENPSNPLGWMDYLSLSSWAAKGCDIIFGFDPIGEMQEKLFGDWEALASMQAVLTNSGSALHDLAANIQSGATTLQSTWRGNAGDTAYRYFTDLATAVDALKDPLNKIGEAYRVMAESVWAAGEAVGGALKGLIDSAVVAGIAAAAGTITAETGVGAVVGYGIAGVEVANMLRLWGEATKFAQNATAAVLLFRSVLTGTLSDLEMVKLPVIGGGAGYDHPLAGAGQHG</sequence>
<dbReference type="SUPFAM" id="SSF140453">
    <property type="entry name" value="EsxAB dimer-like"/>
    <property type="match status" value="1"/>
</dbReference>
<name>A0A1K0FIB2_9ACTN</name>
<dbReference type="EMBL" id="MEIA01000212">
    <property type="protein sequence ID" value="OJF12583.1"/>
    <property type="molecule type" value="Genomic_DNA"/>
</dbReference>
<proteinExistence type="predicted"/>
<organism evidence="1 2">
    <name type="scientific">Couchioplanes caeruleus subsp. caeruleus</name>
    <dbReference type="NCBI Taxonomy" id="56427"/>
    <lineage>
        <taxon>Bacteria</taxon>
        <taxon>Bacillati</taxon>
        <taxon>Actinomycetota</taxon>
        <taxon>Actinomycetes</taxon>
        <taxon>Micromonosporales</taxon>
        <taxon>Micromonosporaceae</taxon>
        <taxon>Couchioplanes</taxon>
    </lineage>
</organism>
<comment type="caution">
    <text evidence="1">The sequence shown here is derived from an EMBL/GenBank/DDBJ whole genome shotgun (WGS) entry which is preliminary data.</text>
</comment>